<feature type="compositionally biased region" description="Low complexity" evidence="1">
    <location>
        <begin position="154"/>
        <end position="168"/>
    </location>
</feature>
<dbReference type="Pfam" id="PF03007">
    <property type="entry name" value="WS_DGAT_cat"/>
    <property type="match status" value="1"/>
</dbReference>
<keyword evidence="4" id="KW-1185">Reference proteome</keyword>
<reference evidence="3" key="1">
    <citation type="journal article" date="2024" name="Int. J. Syst. Evol. Microbiol.">
        <title>Brooklawnia propionicigenes sp. nov., a facultatively anaerobic, propionate-producing bacterium isolated from a methanogenic reactor treating waste from cattle farms.</title>
        <authorList>
            <person name="Akita Y."/>
            <person name="Ueki A."/>
            <person name="Tonouchi A."/>
            <person name="Sugawara Y."/>
            <person name="Honma S."/>
            <person name="Kaku N."/>
            <person name="Ueki K."/>
        </authorList>
    </citation>
    <scope>NUCLEOTIDE SEQUENCE</scope>
    <source>
        <strain evidence="3">SH051</strain>
    </source>
</reference>
<evidence type="ECO:0000313" key="4">
    <source>
        <dbReference type="Proteomes" id="UP001431656"/>
    </source>
</evidence>
<dbReference type="AlphaFoldDB" id="A0AAN0KBV5"/>
<gene>
    <name evidence="3" type="ORF">brsh051_15510</name>
</gene>
<accession>A0AAN0KBV5</accession>
<proteinExistence type="predicted"/>
<evidence type="ECO:0000313" key="3">
    <source>
        <dbReference type="EMBL" id="BEH02270.1"/>
    </source>
</evidence>
<evidence type="ECO:0000256" key="1">
    <source>
        <dbReference type="SAM" id="MobiDB-lite"/>
    </source>
</evidence>
<feature type="domain" description="O-acyltransferase WSD1-like N-terminal" evidence="2">
    <location>
        <begin position="69"/>
        <end position="191"/>
    </location>
</feature>
<dbReference type="EMBL" id="AP028056">
    <property type="protein sequence ID" value="BEH02270.1"/>
    <property type="molecule type" value="Genomic_DNA"/>
</dbReference>
<dbReference type="GO" id="GO:0045017">
    <property type="term" value="P:glycerolipid biosynthetic process"/>
    <property type="evidence" value="ECO:0007669"/>
    <property type="project" value="InterPro"/>
</dbReference>
<evidence type="ECO:0000259" key="2">
    <source>
        <dbReference type="Pfam" id="PF03007"/>
    </source>
</evidence>
<dbReference type="KEGG" id="broo:brsh051_15510"/>
<organism evidence="3 4">
    <name type="scientific">Brooklawnia propionicigenes</name>
    <dbReference type="NCBI Taxonomy" id="3041175"/>
    <lineage>
        <taxon>Bacteria</taxon>
        <taxon>Bacillati</taxon>
        <taxon>Actinomycetota</taxon>
        <taxon>Actinomycetes</taxon>
        <taxon>Propionibacteriales</taxon>
        <taxon>Propionibacteriaceae</taxon>
        <taxon>Brooklawnia</taxon>
    </lineage>
</organism>
<dbReference type="GO" id="GO:0004144">
    <property type="term" value="F:diacylglycerol O-acyltransferase activity"/>
    <property type="evidence" value="ECO:0007669"/>
    <property type="project" value="InterPro"/>
</dbReference>
<dbReference type="Proteomes" id="UP001431656">
    <property type="component" value="Chromosome"/>
</dbReference>
<dbReference type="InterPro" id="IPR004255">
    <property type="entry name" value="O-acyltransferase_WSD1_N"/>
</dbReference>
<protein>
    <recommendedName>
        <fullName evidence="2">O-acyltransferase WSD1-like N-terminal domain-containing protein</fullName>
    </recommendedName>
</protein>
<dbReference type="SUPFAM" id="SSF52777">
    <property type="entry name" value="CoA-dependent acyltransferases"/>
    <property type="match status" value="1"/>
</dbReference>
<name>A0AAN0KBV5_9ACTN</name>
<feature type="region of interest" description="Disordered" evidence="1">
    <location>
        <begin position="153"/>
        <end position="174"/>
    </location>
</feature>
<sequence>MSTKPGTVHADDQVNVFLMAGILGVGGFVTTDGAPDRGALRGVIAARIGDHASTGLARFTQRVRVHGRTLTWQPCLPDLSWHVRRVDPVDGVDGLADLCASLMTVPMPLDRPLRELLIVSGASPDGPGIVLRVHDAVADGVAAVRLLQRLFGSTTTPPTTTPTPRAAIPPAPRRRWRTSAASITRVSAVFRATVAPTVLLGPISSRRGVAFAEVDLAALARAAKTQGPPSTMRCSPR</sequence>
<dbReference type="RefSeq" id="WP_286263748.1">
    <property type="nucleotide sequence ID" value="NZ_AP028056.1"/>
</dbReference>